<dbReference type="Pfam" id="PF00535">
    <property type="entry name" value="Glycos_transf_2"/>
    <property type="match status" value="1"/>
</dbReference>
<dbReference type="EMBL" id="DRLD01000205">
    <property type="protein sequence ID" value="HED10500.1"/>
    <property type="molecule type" value="Genomic_DNA"/>
</dbReference>
<dbReference type="Proteomes" id="UP000886005">
    <property type="component" value="Unassembled WGS sequence"/>
</dbReference>
<dbReference type="InterPro" id="IPR001173">
    <property type="entry name" value="Glyco_trans_2-like"/>
</dbReference>
<dbReference type="PANTHER" id="PTHR43685:SF3">
    <property type="entry name" value="SLR2126 PROTEIN"/>
    <property type="match status" value="1"/>
</dbReference>
<dbReference type="Gene3D" id="3.90.550.10">
    <property type="entry name" value="Spore Coat Polysaccharide Biosynthesis Protein SpsA, Chain A"/>
    <property type="match status" value="1"/>
</dbReference>
<proteinExistence type="predicted"/>
<sequence length="299" mass="33982">MISVILPSYNSEKTIAPVLTALKNQTFSEPYEIILVDSSEDKTPEIVRTQFPEITYIHLPQKTDPGTARNMGIKQSTGDPILFIDSDCVAQPDWIEKFVSMHRQTDYAAIGGSVINGNDPNNNVAWAGYMAEFREFIPQHPRREVDHIPTCNISYKRKYLEELGGFNPNYYPQEDLDFNFRLRQSGGKILFYPEARVAHNHRTTLADFVRHQANVGVITSSMLHILPLEGHEIVASRIKTVLAAPLLPFVKWYRTVKLFARLNPVILKEHPTAALIFGYGLFPWTKGFVKGAFHPKTKK</sequence>
<dbReference type="PANTHER" id="PTHR43685">
    <property type="entry name" value="GLYCOSYLTRANSFERASE"/>
    <property type="match status" value="1"/>
</dbReference>
<reference evidence="2" key="1">
    <citation type="journal article" date="2020" name="mSystems">
        <title>Genome- and Community-Level Interaction Insights into Carbon Utilization and Element Cycling Functions of Hydrothermarchaeota in Hydrothermal Sediment.</title>
        <authorList>
            <person name="Zhou Z."/>
            <person name="Liu Y."/>
            <person name="Xu W."/>
            <person name="Pan J."/>
            <person name="Luo Z.H."/>
            <person name="Li M."/>
        </authorList>
    </citation>
    <scope>NUCLEOTIDE SEQUENCE [LARGE SCALE GENOMIC DNA]</scope>
    <source>
        <strain evidence="2">HyVt-456</strain>
    </source>
</reference>
<feature type="domain" description="Glycosyltransferase 2-like" evidence="1">
    <location>
        <begin position="3"/>
        <end position="163"/>
    </location>
</feature>
<evidence type="ECO:0000313" key="2">
    <source>
        <dbReference type="EMBL" id="HED10500.1"/>
    </source>
</evidence>
<dbReference type="InterPro" id="IPR050834">
    <property type="entry name" value="Glycosyltransf_2"/>
</dbReference>
<evidence type="ECO:0000259" key="1">
    <source>
        <dbReference type="Pfam" id="PF00535"/>
    </source>
</evidence>
<dbReference type="InterPro" id="IPR029044">
    <property type="entry name" value="Nucleotide-diphossugar_trans"/>
</dbReference>
<comment type="caution">
    <text evidence="2">The sequence shown here is derived from an EMBL/GenBank/DDBJ whole genome shotgun (WGS) entry which is preliminary data.</text>
</comment>
<accession>A0A7V1PUH6</accession>
<dbReference type="AlphaFoldDB" id="A0A7V1PUH6"/>
<name>A0A7V1PUH6_CALAY</name>
<gene>
    <name evidence="2" type="ORF">ENJ10_07410</name>
</gene>
<dbReference type="SUPFAM" id="SSF53448">
    <property type="entry name" value="Nucleotide-diphospho-sugar transferases"/>
    <property type="match status" value="1"/>
</dbReference>
<organism evidence="2">
    <name type="scientific">Caldithrix abyssi</name>
    <dbReference type="NCBI Taxonomy" id="187145"/>
    <lineage>
        <taxon>Bacteria</taxon>
        <taxon>Pseudomonadati</taxon>
        <taxon>Calditrichota</taxon>
        <taxon>Calditrichia</taxon>
        <taxon>Calditrichales</taxon>
        <taxon>Calditrichaceae</taxon>
        <taxon>Caldithrix</taxon>
    </lineage>
</organism>
<protein>
    <submittedName>
        <fullName evidence="2">Glycosyltransferase</fullName>
    </submittedName>
</protein>